<accession>A0A3B0WAG5</accession>
<reference evidence="3" key="1">
    <citation type="submission" date="2018-06" db="EMBL/GenBank/DDBJ databases">
        <authorList>
            <person name="Zhirakovskaya E."/>
        </authorList>
    </citation>
    <scope>NUCLEOTIDE SEQUENCE</scope>
</reference>
<protein>
    <recommendedName>
        <fullName evidence="2">YdbS-like PH domain-containing protein</fullName>
    </recommendedName>
</protein>
<keyword evidence="1" id="KW-0812">Transmembrane</keyword>
<sequence length="210" mass="24341">MKLDTGEILELDIKPNEKILVIWFLTKTITYSVATMFFVFMALFFINTVSLASDIELKKESNVEINKNIEIIETPEDKTNKNKIDHPFTIMVDYWGWALALVGLASIIIQIYLIFLRKTYRYIITNRRCIFVGGILKRIERTVPYKKITDIQRSQNIIERMLGIWNVQIFTPGTASMQIGQAKARAELNFDGLLNSEELYEAINKHTQVN</sequence>
<feature type="transmembrane region" description="Helical" evidence="1">
    <location>
        <begin position="20"/>
        <end position="46"/>
    </location>
</feature>
<organism evidence="3">
    <name type="scientific">hydrothermal vent metagenome</name>
    <dbReference type="NCBI Taxonomy" id="652676"/>
    <lineage>
        <taxon>unclassified sequences</taxon>
        <taxon>metagenomes</taxon>
        <taxon>ecological metagenomes</taxon>
    </lineage>
</organism>
<feature type="domain" description="YdbS-like PH" evidence="2">
    <location>
        <begin position="118"/>
        <end position="201"/>
    </location>
</feature>
<proteinExistence type="predicted"/>
<evidence type="ECO:0000313" key="3">
    <source>
        <dbReference type="EMBL" id="VAW52925.1"/>
    </source>
</evidence>
<keyword evidence="1" id="KW-0472">Membrane</keyword>
<dbReference type="InterPro" id="IPR005182">
    <property type="entry name" value="YdbS-like_PH"/>
</dbReference>
<keyword evidence="1" id="KW-1133">Transmembrane helix</keyword>
<feature type="transmembrane region" description="Helical" evidence="1">
    <location>
        <begin position="94"/>
        <end position="115"/>
    </location>
</feature>
<dbReference type="EMBL" id="UOFE01000031">
    <property type="protein sequence ID" value="VAW52925.1"/>
    <property type="molecule type" value="Genomic_DNA"/>
</dbReference>
<name>A0A3B0WAG5_9ZZZZ</name>
<gene>
    <name evidence="3" type="ORF">MNBD_GAMMA05-1868</name>
</gene>
<dbReference type="Pfam" id="PF03703">
    <property type="entry name" value="bPH_2"/>
    <property type="match status" value="1"/>
</dbReference>
<evidence type="ECO:0000256" key="1">
    <source>
        <dbReference type="SAM" id="Phobius"/>
    </source>
</evidence>
<dbReference type="AlphaFoldDB" id="A0A3B0WAG5"/>
<evidence type="ECO:0000259" key="2">
    <source>
        <dbReference type="Pfam" id="PF03703"/>
    </source>
</evidence>